<comment type="subcellular location">
    <subcellularLocation>
        <location evidence="1">Cell membrane</location>
        <topology evidence="1">Lipid-anchor</topology>
    </subcellularLocation>
</comment>
<feature type="region of interest" description="Disordered" evidence="9">
    <location>
        <begin position="320"/>
        <end position="345"/>
    </location>
</feature>
<proteinExistence type="inferred from homology"/>
<evidence type="ECO:0000256" key="1">
    <source>
        <dbReference type="ARBA" id="ARBA00004193"/>
    </source>
</evidence>
<evidence type="ECO:0000256" key="9">
    <source>
        <dbReference type="SAM" id="MobiDB-lite"/>
    </source>
</evidence>
<keyword evidence="6" id="KW-0449">Lipoprotein</keyword>
<evidence type="ECO:0000256" key="10">
    <source>
        <dbReference type="SAM" id="Phobius"/>
    </source>
</evidence>
<keyword evidence="10" id="KW-1133">Transmembrane helix</keyword>
<dbReference type="InterPro" id="IPR027304">
    <property type="entry name" value="Trigger_fact/SurA_dom_sf"/>
</dbReference>
<dbReference type="InterPro" id="IPR023059">
    <property type="entry name" value="Foldase_PrsA"/>
</dbReference>
<feature type="transmembrane region" description="Helical" evidence="10">
    <location>
        <begin position="32"/>
        <end position="50"/>
    </location>
</feature>
<dbReference type="GO" id="GO:0005886">
    <property type="term" value="C:plasma membrane"/>
    <property type="evidence" value="ECO:0007669"/>
    <property type="project" value="UniProtKB-SubCell"/>
</dbReference>
<comment type="catalytic activity">
    <reaction evidence="7">
        <text>[protein]-peptidylproline (omega=180) = [protein]-peptidylproline (omega=0)</text>
        <dbReference type="Rhea" id="RHEA:16237"/>
        <dbReference type="Rhea" id="RHEA-COMP:10747"/>
        <dbReference type="Rhea" id="RHEA-COMP:10748"/>
        <dbReference type="ChEBI" id="CHEBI:83833"/>
        <dbReference type="ChEBI" id="CHEBI:83834"/>
        <dbReference type="EC" id="5.2.1.8"/>
    </reaction>
</comment>
<dbReference type="SUPFAM" id="SSF109998">
    <property type="entry name" value="Triger factor/SurA peptide-binding domain-like"/>
    <property type="match status" value="1"/>
</dbReference>
<evidence type="ECO:0000256" key="8">
    <source>
        <dbReference type="PROSITE-ProRule" id="PRU00278"/>
    </source>
</evidence>
<comment type="function">
    <text evidence="7">Plays a major role in protein secretion by helping the post-translocational extracellular folding of several secreted proteins.</text>
</comment>
<keyword evidence="7 8" id="KW-0413">Isomerase</keyword>
<evidence type="ECO:0000256" key="6">
    <source>
        <dbReference type="ARBA" id="ARBA00023288"/>
    </source>
</evidence>
<dbReference type="HAMAP" id="MF_01145">
    <property type="entry name" value="Foldase_PrsA"/>
    <property type="match status" value="1"/>
</dbReference>
<keyword evidence="5" id="KW-0564">Palmitate</keyword>
<dbReference type="Pfam" id="PF13616">
    <property type="entry name" value="Rotamase_3"/>
    <property type="match status" value="1"/>
</dbReference>
<dbReference type="RefSeq" id="WP_190919763.1">
    <property type="nucleotide sequence ID" value="NZ_JACXIZ010000028.1"/>
</dbReference>
<dbReference type="AlphaFoldDB" id="A0A927BV71"/>
<reference evidence="12" key="1">
    <citation type="submission" date="2020-09" db="EMBL/GenBank/DDBJ databases">
        <title>A novel bacterium of genus Paenibacillus, isolated from South China Sea.</title>
        <authorList>
            <person name="Huang H."/>
            <person name="Mo K."/>
            <person name="Hu Y."/>
        </authorList>
    </citation>
    <scope>NUCLEOTIDE SEQUENCE</scope>
    <source>
        <strain evidence="12">IB182496</strain>
    </source>
</reference>
<dbReference type="InterPro" id="IPR000297">
    <property type="entry name" value="PPIase_PpiC"/>
</dbReference>
<evidence type="ECO:0000256" key="3">
    <source>
        <dbReference type="ARBA" id="ARBA00022475"/>
    </source>
</evidence>
<dbReference type="Proteomes" id="UP000621560">
    <property type="component" value="Unassembled WGS sequence"/>
</dbReference>
<organism evidence="12 13">
    <name type="scientific">Paenibacillus sabuli</name>
    <dbReference type="NCBI Taxonomy" id="2772509"/>
    <lineage>
        <taxon>Bacteria</taxon>
        <taxon>Bacillati</taxon>
        <taxon>Bacillota</taxon>
        <taxon>Bacilli</taxon>
        <taxon>Bacillales</taxon>
        <taxon>Paenibacillaceae</taxon>
        <taxon>Paenibacillus</taxon>
    </lineage>
</organism>
<dbReference type="InterPro" id="IPR050245">
    <property type="entry name" value="PrsA_foldase"/>
</dbReference>
<evidence type="ECO:0000313" key="13">
    <source>
        <dbReference type="Proteomes" id="UP000621560"/>
    </source>
</evidence>
<keyword evidence="3 7" id="KW-1003">Cell membrane</keyword>
<comment type="similarity">
    <text evidence="2 7">Belongs to the PrsA family.</text>
</comment>
<protein>
    <recommendedName>
        <fullName evidence="7">Foldase protein PrsA</fullName>
        <ecNumber evidence="7">5.2.1.8</ecNumber>
    </recommendedName>
</protein>
<evidence type="ECO:0000256" key="2">
    <source>
        <dbReference type="ARBA" id="ARBA00006071"/>
    </source>
</evidence>
<keyword evidence="7 8" id="KW-0697">Rotamase</keyword>
<keyword evidence="13" id="KW-1185">Reference proteome</keyword>
<name>A0A927BV71_9BACL</name>
<comment type="caution">
    <text evidence="12">The sequence shown here is derived from an EMBL/GenBank/DDBJ whole genome shotgun (WGS) entry which is preliminary data.</text>
</comment>
<dbReference type="PROSITE" id="PS50198">
    <property type="entry name" value="PPIC_PPIASE_2"/>
    <property type="match status" value="1"/>
</dbReference>
<dbReference type="EC" id="5.2.1.8" evidence="7"/>
<dbReference type="PANTHER" id="PTHR47245">
    <property type="entry name" value="PEPTIDYLPROLYL ISOMERASE"/>
    <property type="match status" value="1"/>
</dbReference>
<gene>
    <name evidence="7" type="primary">prsA</name>
    <name evidence="12" type="ORF">IDH44_17200</name>
</gene>
<dbReference type="PANTHER" id="PTHR47245:SF2">
    <property type="entry name" value="PEPTIDYL-PROLYL CIS-TRANS ISOMERASE HP_0175-RELATED"/>
    <property type="match status" value="1"/>
</dbReference>
<keyword evidence="7" id="KW-0732">Signal</keyword>
<dbReference type="SUPFAM" id="SSF54534">
    <property type="entry name" value="FKBP-like"/>
    <property type="match status" value="1"/>
</dbReference>
<dbReference type="EMBL" id="JACXIZ010000028">
    <property type="protein sequence ID" value="MBD2846937.1"/>
    <property type="molecule type" value="Genomic_DNA"/>
</dbReference>
<dbReference type="InterPro" id="IPR046357">
    <property type="entry name" value="PPIase_dom_sf"/>
</dbReference>
<dbReference type="Gene3D" id="3.10.50.40">
    <property type="match status" value="1"/>
</dbReference>
<sequence length="345" mass="37181">MTDKQYDTPNQAEPGQPPGAQEAPKSPHNPKVWIGFSALLAVLLIVMIATNEGSGTASEGEAAATVNGVAISQEEFLHEVVNQGGAGLLDQMIANELVRQEAESAGVEVTDADVDAELQRIKDSYPSEEQFDMVLAQNNLTIEQLREQLRPNVLITKVLEPEFDITDEQMQQYFDENQGAFGTEEQVRASHILVASQEEAETVMQELEGGADFAELAQQYSTDGSASNGGDLNFFGRGQMVPEFEEAAFALEVGEVSDIVQSQFGFHIIKVTDRTEADTPAYEDVKDDIYATLLSQQVGQRAGTWVQELRDGADIDNKLAPAADEAAEGEAAEGGAAEGATEEAH</sequence>
<feature type="domain" description="PpiC" evidence="11">
    <location>
        <begin position="184"/>
        <end position="273"/>
    </location>
</feature>
<accession>A0A927BV71</accession>
<feature type="region of interest" description="Disordered" evidence="9">
    <location>
        <begin position="1"/>
        <end position="28"/>
    </location>
</feature>
<keyword evidence="10" id="KW-0812">Transmembrane</keyword>
<dbReference type="Pfam" id="PF13624">
    <property type="entry name" value="SurA_N_3"/>
    <property type="match status" value="1"/>
</dbReference>
<dbReference type="Gene3D" id="1.10.4030.10">
    <property type="entry name" value="Porin chaperone SurA, peptide-binding domain"/>
    <property type="match status" value="1"/>
</dbReference>
<dbReference type="GO" id="GO:0003755">
    <property type="term" value="F:peptidyl-prolyl cis-trans isomerase activity"/>
    <property type="evidence" value="ECO:0007669"/>
    <property type="project" value="UniProtKB-UniRule"/>
</dbReference>
<dbReference type="GO" id="GO:0006457">
    <property type="term" value="P:protein folding"/>
    <property type="evidence" value="ECO:0007669"/>
    <property type="project" value="UniProtKB-UniRule"/>
</dbReference>
<evidence type="ECO:0000256" key="4">
    <source>
        <dbReference type="ARBA" id="ARBA00023136"/>
    </source>
</evidence>
<evidence type="ECO:0000256" key="5">
    <source>
        <dbReference type="ARBA" id="ARBA00023139"/>
    </source>
</evidence>
<keyword evidence="4 7" id="KW-0472">Membrane</keyword>
<evidence type="ECO:0000313" key="12">
    <source>
        <dbReference type="EMBL" id="MBD2846937.1"/>
    </source>
</evidence>
<evidence type="ECO:0000256" key="7">
    <source>
        <dbReference type="HAMAP-Rule" id="MF_01145"/>
    </source>
</evidence>
<evidence type="ECO:0000259" key="11">
    <source>
        <dbReference type="PROSITE" id="PS50198"/>
    </source>
</evidence>